<accession>A0ABT9JIA1</accession>
<evidence type="ECO:0000313" key="1">
    <source>
        <dbReference type="EMBL" id="MDP8084544.1"/>
    </source>
</evidence>
<dbReference type="Proteomes" id="UP001224812">
    <property type="component" value="Unassembled WGS sequence"/>
</dbReference>
<comment type="caution">
    <text evidence="1">The sequence shown here is derived from an EMBL/GenBank/DDBJ whole genome shotgun (WGS) entry which is preliminary data.</text>
</comment>
<dbReference type="EMBL" id="JASAVS010000001">
    <property type="protein sequence ID" value="MDP8084544.1"/>
    <property type="molecule type" value="Genomic_DNA"/>
</dbReference>
<protein>
    <submittedName>
        <fullName evidence="1">Uncharacterized protein</fullName>
    </submittedName>
</protein>
<evidence type="ECO:0000313" key="2">
    <source>
        <dbReference type="Proteomes" id="UP001224812"/>
    </source>
</evidence>
<sequence length="99" mass="11067">MANINNLQPKALPTPTNQLTIPGAGRWFVVVDDFGNVTHIKNLEGKSIISTDIYRKLRADARATADILYEIAHRMEVVDGQCNTDRFNTPILNIANFNL</sequence>
<organism evidence="1 2">
    <name type="scientific">Phocoenobacter skyensis</name>
    <dbReference type="NCBI Taxonomy" id="97481"/>
    <lineage>
        <taxon>Bacteria</taxon>
        <taxon>Pseudomonadati</taxon>
        <taxon>Pseudomonadota</taxon>
        <taxon>Gammaproteobacteria</taxon>
        <taxon>Pasteurellales</taxon>
        <taxon>Pasteurellaceae</taxon>
        <taxon>Phocoenobacter</taxon>
    </lineage>
</organism>
<reference evidence="1 2" key="1">
    <citation type="journal article" date="2023" name="Front. Microbiol.">
        <title>Phylogeography and host specificity of Pasteurellaceae pathogenic to sea-farmed fish in the north-east Atlantic.</title>
        <authorList>
            <person name="Gulla S."/>
            <person name="Colquhoun D.J."/>
            <person name="Olsen A.B."/>
            <person name="Spilsberg B."/>
            <person name="Lagesen K."/>
            <person name="Aakesson C.P."/>
            <person name="Strom S."/>
            <person name="Manji F."/>
            <person name="Birkbeck T.H."/>
            <person name="Nilsen H.K."/>
        </authorList>
    </citation>
    <scope>NUCLEOTIDE SEQUENCE [LARGE SCALE GENOMIC DNA]</scope>
    <source>
        <strain evidence="1 2">VIO11850</strain>
    </source>
</reference>
<gene>
    <name evidence="1" type="ORF">QJT92_01175</name>
</gene>
<keyword evidence="2" id="KW-1185">Reference proteome</keyword>
<name>A0ABT9JIA1_9PAST</name>
<proteinExistence type="predicted"/>
<dbReference type="RefSeq" id="WP_306383731.1">
    <property type="nucleotide sequence ID" value="NZ_JASAVR010000001.1"/>
</dbReference>